<reference evidence="10" key="1">
    <citation type="submission" date="2019-09" db="EMBL/GenBank/DDBJ databases">
        <title>Bird 10,000 Genomes (B10K) Project - Family phase.</title>
        <authorList>
            <person name="Zhang G."/>
        </authorList>
    </citation>
    <scope>NUCLEOTIDE SEQUENCE</scope>
    <source>
        <strain evidence="10">OUT-0024</strain>
        <tissue evidence="10">Muscle</tissue>
    </source>
</reference>
<dbReference type="EMBL" id="WBND01002661">
    <property type="protein sequence ID" value="NXC92312.1"/>
    <property type="molecule type" value="Genomic_DNA"/>
</dbReference>
<dbReference type="AlphaFoldDB" id="A0A851REY8"/>
<dbReference type="InterPro" id="IPR044929">
    <property type="entry name" value="DNA/RNA_non-sp_Endonuclease_sf"/>
</dbReference>
<accession>A0A851REY8</accession>
<evidence type="ECO:0000256" key="5">
    <source>
        <dbReference type="ARBA" id="ARBA00022759"/>
    </source>
</evidence>
<evidence type="ECO:0000256" key="7">
    <source>
        <dbReference type="SAM" id="SignalP"/>
    </source>
</evidence>
<dbReference type="GO" id="GO:0016787">
    <property type="term" value="F:hydrolase activity"/>
    <property type="evidence" value="ECO:0007669"/>
    <property type="project" value="InterPro"/>
</dbReference>
<dbReference type="PROSITE" id="PS01070">
    <property type="entry name" value="NUCLEASE_NON_SPEC"/>
    <property type="match status" value="1"/>
</dbReference>
<organism evidence="10 11">
    <name type="scientific">Tychaedon coryphoeus</name>
    <name type="common">Karoo scrub-robin</name>
    <name type="synonym">Erythropygia coryphaeus</name>
    <dbReference type="NCBI Taxonomy" id="614051"/>
    <lineage>
        <taxon>Eukaryota</taxon>
        <taxon>Metazoa</taxon>
        <taxon>Chordata</taxon>
        <taxon>Craniata</taxon>
        <taxon>Vertebrata</taxon>
        <taxon>Euteleostomi</taxon>
        <taxon>Archelosauria</taxon>
        <taxon>Archosauria</taxon>
        <taxon>Dinosauria</taxon>
        <taxon>Saurischia</taxon>
        <taxon>Theropoda</taxon>
        <taxon>Coelurosauria</taxon>
        <taxon>Aves</taxon>
        <taxon>Neognathae</taxon>
        <taxon>Neoaves</taxon>
        <taxon>Telluraves</taxon>
        <taxon>Australaves</taxon>
        <taxon>Passeriformes</taxon>
        <taxon>Muscicapidae</taxon>
        <taxon>Cercotrichas</taxon>
    </lineage>
</organism>
<evidence type="ECO:0000259" key="9">
    <source>
        <dbReference type="SMART" id="SM00892"/>
    </source>
</evidence>
<dbReference type="InterPro" id="IPR001604">
    <property type="entry name" value="Endo_G_ENPP1-like_dom"/>
</dbReference>
<dbReference type="InterPro" id="IPR039015">
    <property type="entry name" value="ENDOD1"/>
</dbReference>
<evidence type="ECO:0000256" key="1">
    <source>
        <dbReference type="ARBA" id="ARBA00001946"/>
    </source>
</evidence>
<proteinExistence type="inferred from homology"/>
<dbReference type="GO" id="GO:0046872">
    <property type="term" value="F:metal ion binding"/>
    <property type="evidence" value="ECO:0007669"/>
    <property type="project" value="UniProtKB-KW"/>
</dbReference>
<keyword evidence="4" id="KW-0479">Metal-binding</keyword>
<dbReference type="GO" id="GO:0003676">
    <property type="term" value="F:nucleic acid binding"/>
    <property type="evidence" value="ECO:0007669"/>
    <property type="project" value="InterPro"/>
</dbReference>
<dbReference type="SMART" id="SM00892">
    <property type="entry name" value="Endonuclease_NS"/>
    <property type="match status" value="1"/>
</dbReference>
<keyword evidence="7" id="KW-0732">Signal</keyword>
<evidence type="ECO:0000256" key="4">
    <source>
        <dbReference type="ARBA" id="ARBA00022723"/>
    </source>
</evidence>
<dbReference type="InterPro" id="IPR018524">
    <property type="entry name" value="DNA/RNA_endonuclease_AS"/>
</dbReference>
<dbReference type="PANTHER" id="PTHR21472">
    <property type="entry name" value="ENDONUCLEASE DOMAIN-CONTAINING 1 PROTEIN ENDOD1"/>
    <property type="match status" value="1"/>
</dbReference>
<dbReference type="InterPro" id="IPR020821">
    <property type="entry name" value="ENPP1-3/EXOG-like_nuc-like"/>
</dbReference>
<dbReference type="Pfam" id="PF01223">
    <property type="entry name" value="Endonuclease_NS"/>
    <property type="match status" value="1"/>
</dbReference>
<keyword evidence="6" id="KW-0460">Magnesium</keyword>
<keyword evidence="11" id="KW-1185">Reference proteome</keyword>
<feature type="domain" description="ENPP1-3/EXOG-like endonuclease/phosphodiesterase" evidence="8">
    <location>
        <begin position="59"/>
        <end position="270"/>
    </location>
</feature>
<feature type="non-terminal residue" evidence="10">
    <location>
        <position position="278"/>
    </location>
</feature>
<keyword evidence="5" id="KW-0255">Endonuclease</keyword>
<protein>
    <submittedName>
        <fullName evidence="10">ENDD1 protein</fullName>
    </submittedName>
</protein>
<dbReference type="Gene3D" id="3.40.570.10">
    <property type="entry name" value="Extracellular Endonuclease, subunit A"/>
    <property type="match status" value="1"/>
</dbReference>
<evidence type="ECO:0000313" key="10">
    <source>
        <dbReference type="EMBL" id="NXC92312.1"/>
    </source>
</evidence>
<evidence type="ECO:0000256" key="3">
    <source>
        <dbReference type="ARBA" id="ARBA00022722"/>
    </source>
</evidence>
<dbReference type="SMART" id="SM00477">
    <property type="entry name" value="NUC"/>
    <property type="match status" value="1"/>
</dbReference>
<feature type="chain" id="PRO_5032525559" evidence="7">
    <location>
        <begin position="20"/>
        <end position="278"/>
    </location>
</feature>
<feature type="non-terminal residue" evidence="10">
    <location>
        <position position="1"/>
    </location>
</feature>
<dbReference type="GO" id="GO:0004519">
    <property type="term" value="F:endonuclease activity"/>
    <property type="evidence" value="ECO:0007669"/>
    <property type="project" value="UniProtKB-KW"/>
</dbReference>
<evidence type="ECO:0000313" key="11">
    <source>
        <dbReference type="Proteomes" id="UP000631545"/>
    </source>
</evidence>
<evidence type="ECO:0000256" key="6">
    <source>
        <dbReference type="ARBA" id="ARBA00022842"/>
    </source>
</evidence>
<comment type="cofactor">
    <cofactor evidence="1">
        <name>Mg(2+)</name>
        <dbReference type="ChEBI" id="CHEBI:18420"/>
    </cofactor>
</comment>
<dbReference type="InterPro" id="IPR044925">
    <property type="entry name" value="His-Me_finger_sf"/>
</dbReference>
<keyword evidence="3" id="KW-0540">Nuclease</keyword>
<keyword evidence="5" id="KW-0378">Hydrolase</keyword>
<feature type="signal peptide" evidence="7">
    <location>
        <begin position="1"/>
        <end position="19"/>
    </location>
</feature>
<dbReference type="SUPFAM" id="SSF54060">
    <property type="entry name" value="His-Me finger endonucleases"/>
    <property type="match status" value="1"/>
</dbReference>
<feature type="domain" description="DNA/RNA non-specific endonuclease/pyrophosphatase/phosphodiesterase" evidence="9">
    <location>
        <begin position="58"/>
        <end position="260"/>
    </location>
</feature>
<comment type="similarity">
    <text evidence="2">Belongs to the DNA/RNA non-specific endonuclease family.</text>
</comment>
<evidence type="ECO:0000256" key="2">
    <source>
        <dbReference type="ARBA" id="ARBA00010052"/>
    </source>
</evidence>
<comment type="caution">
    <text evidence="10">The sequence shown here is derived from an EMBL/GenBank/DDBJ whole genome shotgun (WGS) entry which is preliminary data.</text>
</comment>
<sequence length="278" mass="31484">MLGLLLLQVLASCLCLGHSEVVTSFKTECTQFFYQRTPPSFNNLQLHHAARICQAYNNQYHFATLYNKTRKIPVYSAYIYQPGNGDRFDSWFVEPQLINKTYSRYMDTEESLMEEYNITSQVIGQNQAIDEDYRDATGLDRGHLCPSGHRNGSASKLATFTLTNIVPQYMTLNQGAWRAYEDTTMPQKIGDCDTTYVITGAVPGNKKVPSGRVNVPSHIWSAACCLKKGKIMRAWGAIAENERNKNKVKVLRLGELENRLISLYEGDVTLFNNACPRQ</sequence>
<evidence type="ECO:0000259" key="8">
    <source>
        <dbReference type="SMART" id="SM00477"/>
    </source>
</evidence>
<name>A0A851REY8_TYCCO</name>
<dbReference type="Proteomes" id="UP000631545">
    <property type="component" value="Unassembled WGS sequence"/>
</dbReference>
<gene>
    <name evidence="10" type="primary">Endod1_2</name>
    <name evidence="10" type="ORF">CERCOR_R02881</name>
</gene>
<dbReference type="PANTHER" id="PTHR21472:SF26">
    <property type="entry name" value="ENDONUCLEASE DOMAIN CONTAINING 1"/>
    <property type="match status" value="1"/>
</dbReference>